<dbReference type="RefSeq" id="WP_180144059.1">
    <property type="nucleotide sequence ID" value="NZ_CAADHO010000009.1"/>
</dbReference>
<dbReference type="InterPro" id="IPR003607">
    <property type="entry name" value="HD/PDEase_dom"/>
</dbReference>
<reference evidence="3 4" key="1">
    <citation type="submission" date="2019-03" db="EMBL/GenBank/DDBJ databases">
        <authorList>
            <person name="Nijsse B."/>
        </authorList>
    </citation>
    <scope>NUCLEOTIDE SEQUENCE [LARGE SCALE GENOMIC DNA]</scope>
    <source>
        <strain evidence="3">Desulfoluna butyratoxydans MSL71</strain>
    </source>
</reference>
<evidence type="ECO:0000259" key="2">
    <source>
        <dbReference type="PROSITE" id="PS51832"/>
    </source>
</evidence>
<dbReference type="SMART" id="SM00471">
    <property type="entry name" value="HDc"/>
    <property type="match status" value="1"/>
</dbReference>
<protein>
    <submittedName>
        <fullName evidence="3">Hd domain</fullName>
    </submittedName>
</protein>
<keyword evidence="4" id="KW-1185">Reference proteome</keyword>
<name>A0A4U8YRA7_9BACT</name>
<dbReference type="InterPro" id="IPR052020">
    <property type="entry name" value="Cyclic_di-GMP/3'3'-cGAMP_PDE"/>
</dbReference>
<keyword evidence="1" id="KW-0472">Membrane</keyword>
<keyword evidence="1" id="KW-0812">Transmembrane</keyword>
<evidence type="ECO:0000313" key="3">
    <source>
        <dbReference type="EMBL" id="VFQ46400.1"/>
    </source>
</evidence>
<sequence length="441" mass="49147">MGQKHSLHTFVHRTLIIRLVALGIGLSLVMGAGVLLMERDRVSREAIAVAVDRLALFSGRNEALLADPDQLDADALHQAVLDFSATRTPIQSGAFAFIGIYDLKGAKVIDFYNETHDRLSAVKEAQQASPLLIPDRGAPRYEIVRIAGRPYLKSALPLSNSSGQNVGIINGFFAFSPETIKAFRMRGLRAMIGAMLIVLITTAVIYPVVLKLTKRITRFSVRLLEANLDTLETLGSAIAQRDSDTNAHNYRVTIYAARLGEELNLPAQTMRTLIKGAFLHDVGKIGVPDEVLLKPGRLDDDEYEIMKTHVDHGCDIIERSTWLNDALEVIRSHHEKMTGKGYPMGLEGDGIPITARVFAIADVFDALTSRRPYKTAWTFDEAMEILEEGRGTHFDPHLLDTFSHIAKPLYDQYGGKEKIFREELDEILKTYFHEGMDSLDY</sequence>
<dbReference type="PROSITE" id="PS51832">
    <property type="entry name" value="HD_GYP"/>
    <property type="match status" value="1"/>
</dbReference>
<gene>
    <name evidence="3" type="ORF">MSL71_40640</name>
</gene>
<dbReference type="AlphaFoldDB" id="A0A4U8YRA7"/>
<dbReference type="Gene3D" id="1.10.3210.10">
    <property type="entry name" value="Hypothetical protein af1432"/>
    <property type="match status" value="1"/>
</dbReference>
<accession>A0A4U8YRA7</accession>
<organism evidence="3 4">
    <name type="scientific">Desulfoluna butyratoxydans</name>
    <dbReference type="NCBI Taxonomy" id="231438"/>
    <lineage>
        <taxon>Bacteria</taxon>
        <taxon>Pseudomonadati</taxon>
        <taxon>Thermodesulfobacteriota</taxon>
        <taxon>Desulfobacteria</taxon>
        <taxon>Desulfobacterales</taxon>
        <taxon>Desulfolunaceae</taxon>
        <taxon>Desulfoluna</taxon>
    </lineage>
</organism>
<dbReference type="InterPro" id="IPR037522">
    <property type="entry name" value="HD_GYP_dom"/>
</dbReference>
<dbReference type="EMBL" id="CAADHO010000009">
    <property type="protein sequence ID" value="VFQ46400.1"/>
    <property type="molecule type" value="Genomic_DNA"/>
</dbReference>
<feature type="domain" description="HD-GYP" evidence="2">
    <location>
        <begin position="223"/>
        <end position="418"/>
    </location>
</feature>
<proteinExistence type="predicted"/>
<dbReference type="Proteomes" id="UP000507962">
    <property type="component" value="Unassembled WGS sequence"/>
</dbReference>
<dbReference type="Pfam" id="PF13487">
    <property type="entry name" value="HD_5"/>
    <property type="match status" value="1"/>
</dbReference>
<dbReference type="PANTHER" id="PTHR45228:SF1">
    <property type="entry name" value="CYCLIC DI-GMP PHOSPHODIESTERASE TM_0186"/>
    <property type="match status" value="1"/>
</dbReference>
<dbReference type="PANTHER" id="PTHR45228">
    <property type="entry name" value="CYCLIC DI-GMP PHOSPHODIESTERASE TM_0186-RELATED"/>
    <property type="match status" value="1"/>
</dbReference>
<feature type="transmembrane region" description="Helical" evidence="1">
    <location>
        <begin position="15"/>
        <end position="37"/>
    </location>
</feature>
<dbReference type="CDD" id="cd00077">
    <property type="entry name" value="HDc"/>
    <property type="match status" value="1"/>
</dbReference>
<evidence type="ECO:0000256" key="1">
    <source>
        <dbReference type="SAM" id="Phobius"/>
    </source>
</evidence>
<dbReference type="SUPFAM" id="SSF109604">
    <property type="entry name" value="HD-domain/PDEase-like"/>
    <property type="match status" value="1"/>
</dbReference>
<keyword evidence="1" id="KW-1133">Transmembrane helix</keyword>
<feature type="transmembrane region" description="Helical" evidence="1">
    <location>
        <begin position="190"/>
        <end position="209"/>
    </location>
</feature>
<evidence type="ECO:0000313" key="4">
    <source>
        <dbReference type="Proteomes" id="UP000507962"/>
    </source>
</evidence>